<name>A0A0G0G8T5_9BACT</name>
<dbReference type="AlphaFoldDB" id="A0A0G0G8T5"/>
<dbReference type="EMBL" id="LBSX01000008">
    <property type="protein sequence ID" value="KKQ27513.1"/>
    <property type="molecule type" value="Genomic_DNA"/>
</dbReference>
<sequence length="203" mass="23049">MKKFSLLVLVLATFVGSLAAKAEPTYHMRLLFHGHRAIGEEGWGVASWVLAPDIVSKPDKWLGVVGPRYDGTGWYVEGMFGTVMQGGAGKFMFDLRWELNPKLWDIPLLIWNNEQVFGLSFEDWIVYSYLRVVYVLPKGLGLIGVETEDLNFKNKPDNYSVGVHIIIPIVGPLVIIPAYQWHFVPGQGYTGDEFWIRMVLDFK</sequence>
<accession>A0A0G0G8T5</accession>
<dbReference type="Proteomes" id="UP000034849">
    <property type="component" value="Unassembled WGS sequence"/>
</dbReference>
<keyword evidence="1" id="KW-0732">Signal</keyword>
<gene>
    <name evidence="2" type="ORF">US42_C0008G0024</name>
</gene>
<proteinExistence type="predicted"/>
<feature type="signal peptide" evidence="1">
    <location>
        <begin position="1"/>
        <end position="22"/>
    </location>
</feature>
<feature type="chain" id="PRO_5002532138" evidence="1">
    <location>
        <begin position="23"/>
        <end position="203"/>
    </location>
</feature>
<evidence type="ECO:0000313" key="2">
    <source>
        <dbReference type="EMBL" id="KKQ27513.1"/>
    </source>
</evidence>
<organism evidence="2 3">
    <name type="scientific">Candidatus Magasanikbacteria bacterium GW2011_GWC2_37_14</name>
    <dbReference type="NCBI Taxonomy" id="1619046"/>
    <lineage>
        <taxon>Bacteria</taxon>
        <taxon>Candidatus Magasanikiibacteriota</taxon>
    </lineage>
</organism>
<dbReference type="STRING" id="1619046.US42_C0008G0024"/>
<comment type="caution">
    <text evidence="2">The sequence shown here is derived from an EMBL/GenBank/DDBJ whole genome shotgun (WGS) entry which is preliminary data.</text>
</comment>
<protein>
    <submittedName>
        <fullName evidence="2">Uncharacterized protein</fullName>
    </submittedName>
</protein>
<evidence type="ECO:0000313" key="3">
    <source>
        <dbReference type="Proteomes" id="UP000034849"/>
    </source>
</evidence>
<reference evidence="2 3" key="1">
    <citation type="journal article" date="2015" name="Nature">
        <title>rRNA introns, odd ribosomes, and small enigmatic genomes across a large radiation of phyla.</title>
        <authorList>
            <person name="Brown C.T."/>
            <person name="Hug L.A."/>
            <person name="Thomas B.C."/>
            <person name="Sharon I."/>
            <person name="Castelle C.J."/>
            <person name="Singh A."/>
            <person name="Wilkins M.J."/>
            <person name="Williams K.H."/>
            <person name="Banfield J.F."/>
        </authorList>
    </citation>
    <scope>NUCLEOTIDE SEQUENCE [LARGE SCALE GENOMIC DNA]</scope>
</reference>
<evidence type="ECO:0000256" key="1">
    <source>
        <dbReference type="SAM" id="SignalP"/>
    </source>
</evidence>